<dbReference type="GO" id="GO:0003735">
    <property type="term" value="F:structural constituent of ribosome"/>
    <property type="evidence" value="ECO:0007669"/>
    <property type="project" value="InterPro"/>
</dbReference>
<reference evidence="3" key="1">
    <citation type="journal article" date="2023" name="Mol. Phylogenet. Evol.">
        <title>Genome-scale phylogeny and comparative genomics of the fungal order Sordariales.</title>
        <authorList>
            <person name="Hensen N."/>
            <person name="Bonometti L."/>
            <person name="Westerberg I."/>
            <person name="Brannstrom I.O."/>
            <person name="Guillou S."/>
            <person name="Cros-Aarteil S."/>
            <person name="Calhoun S."/>
            <person name="Haridas S."/>
            <person name="Kuo A."/>
            <person name="Mondo S."/>
            <person name="Pangilinan J."/>
            <person name="Riley R."/>
            <person name="LaButti K."/>
            <person name="Andreopoulos B."/>
            <person name="Lipzen A."/>
            <person name="Chen C."/>
            <person name="Yan M."/>
            <person name="Daum C."/>
            <person name="Ng V."/>
            <person name="Clum A."/>
            <person name="Steindorff A."/>
            <person name="Ohm R.A."/>
            <person name="Martin F."/>
            <person name="Silar P."/>
            <person name="Natvig D.O."/>
            <person name="Lalanne C."/>
            <person name="Gautier V."/>
            <person name="Ament-Velasquez S.L."/>
            <person name="Kruys A."/>
            <person name="Hutchinson M.I."/>
            <person name="Powell A.J."/>
            <person name="Barry K."/>
            <person name="Miller A.N."/>
            <person name="Grigoriev I.V."/>
            <person name="Debuchy R."/>
            <person name="Gladieux P."/>
            <person name="Hiltunen Thoren M."/>
            <person name="Johannesson H."/>
        </authorList>
    </citation>
    <scope>NUCLEOTIDE SEQUENCE</scope>
    <source>
        <strain evidence="3">PSN309</strain>
    </source>
</reference>
<feature type="region of interest" description="Disordered" evidence="1">
    <location>
        <begin position="1"/>
        <end position="33"/>
    </location>
</feature>
<keyword evidence="3" id="KW-0687">Ribonucleoprotein</keyword>
<dbReference type="PANTHER" id="PTHR28174:SF1">
    <property type="entry name" value="LARGE RIBOSOMAL SUBUNIT PROTEIN BL31M"/>
    <property type="match status" value="1"/>
</dbReference>
<dbReference type="Proteomes" id="UP001302126">
    <property type="component" value="Unassembled WGS sequence"/>
</dbReference>
<feature type="compositionally biased region" description="Low complexity" evidence="1">
    <location>
        <begin position="125"/>
        <end position="135"/>
    </location>
</feature>
<feature type="region of interest" description="Disordered" evidence="1">
    <location>
        <begin position="170"/>
        <end position="194"/>
    </location>
</feature>
<dbReference type="Gene3D" id="6.20.130.10">
    <property type="match status" value="1"/>
</dbReference>
<evidence type="ECO:0000256" key="1">
    <source>
        <dbReference type="SAM" id="MobiDB-lite"/>
    </source>
</evidence>
<keyword evidence="4" id="KW-1185">Reference proteome</keyword>
<comment type="caution">
    <text evidence="3">The sequence shown here is derived from an EMBL/GenBank/DDBJ whole genome shotgun (WGS) entry which is preliminary data.</text>
</comment>
<sequence>MGSKLPTTLLRRPTLAGAISSTSPPSTNSPRLSSPIIPINQVRHATFVPRHRRPYQFTQLVQLSDGSTYTVRTTSPQALYKSAKDSRNHILWQPSNSSLKNVEVDEAGKLAAFRERYGRAWDADAAPAAGTPEASEAPEKKDEPAAPVTEEVIDPFDSLTDLISGFATQNEKADMSGLSAKEQAKKEKFSKKKK</sequence>
<reference evidence="3" key="2">
    <citation type="submission" date="2023-05" db="EMBL/GenBank/DDBJ databases">
        <authorList>
            <consortium name="Lawrence Berkeley National Laboratory"/>
            <person name="Steindorff A."/>
            <person name="Hensen N."/>
            <person name="Bonometti L."/>
            <person name="Westerberg I."/>
            <person name="Brannstrom I.O."/>
            <person name="Guillou S."/>
            <person name="Cros-Aarteil S."/>
            <person name="Calhoun S."/>
            <person name="Haridas S."/>
            <person name="Kuo A."/>
            <person name="Mondo S."/>
            <person name="Pangilinan J."/>
            <person name="Riley R."/>
            <person name="Labutti K."/>
            <person name="Andreopoulos B."/>
            <person name="Lipzen A."/>
            <person name="Chen C."/>
            <person name="Yanf M."/>
            <person name="Daum C."/>
            <person name="Ng V."/>
            <person name="Clum A."/>
            <person name="Ohm R."/>
            <person name="Martin F."/>
            <person name="Silar P."/>
            <person name="Natvig D."/>
            <person name="Lalanne C."/>
            <person name="Gautier V."/>
            <person name="Ament-Velasquez S.L."/>
            <person name="Kruys A."/>
            <person name="Hutchinson M.I."/>
            <person name="Powell A.J."/>
            <person name="Barry K."/>
            <person name="Miller A.N."/>
            <person name="Grigoriev I.V."/>
            <person name="Debuchy R."/>
            <person name="Gladieux P."/>
            <person name="Thoren M.H."/>
            <person name="Johannesson H."/>
        </authorList>
    </citation>
    <scope>NUCLEOTIDE SEQUENCE</scope>
    <source>
        <strain evidence="3">PSN309</strain>
    </source>
</reference>
<dbReference type="PANTHER" id="PTHR28174">
    <property type="entry name" value="54S RIBOSOMAL PROTEIN L36, MITOCHONDRIAL"/>
    <property type="match status" value="1"/>
</dbReference>
<evidence type="ECO:0000313" key="3">
    <source>
        <dbReference type="EMBL" id="KAK4189094.1"/>
    </source>
</evidence>
<keyword evidence="3" id="KW-0689">Ribosomal protein</keyword>
<organism evidence="3 4">
    <name type="scientific">Podospora australis</name>
    <dbReference type="NCBI Taxonomy" id="1536484"/>
    <lineage>
        <taxon>Eukaryota</taxon>
        <taxon>Fungi</taxon>
        <taxon>Dikarya</taxon>
        <taxon>Ascomycota</taxon>
        <taxon>Pezizomycotina</taxon>
        <taxon>Sordariomycetes</taxon>
        <taxon>Sordariomycetidae</taxon>
        <taxon>Sordariales</taxon>
        <taxon>Podosporaceae</taxon>
        <taxon>Podospora</taxon>
    </lineage>
</organism>
<evidence type="ECO:0000259" key="2">
    <source>
        <dbReference type="Pfam" id="PF21492"/>
    </source>
</evidence>
<name>A0AAN6WVP4_9PEZI</name>
<feature type="domain" description="Ribosomal protein bL31m N-terminal" evidence="2">
    <location>
        <begin position="54"/>
        <end position="95"/>
    </location>
</feature>
<accession>A0AAN6WVP4</accession>
<dbReference type="GO" id="GO:0032543">
    <property type="term" value="P:mitochondrial translation"/>
    <property type="evidence" value="ECO:0007669"/>
    <property type="project" value="InterPro"/>
</dbReference>
<dbReference type="InterPro" id="IPR034600">
    <property type="entry name" value="Ribosomal_bL31m"/>
</dbReference>
<dbReference type="Pfam" id="PF21492">
    <property type="entry name" value="bL31_N"/>
    <property type="match status" value="1"/>
</dbReference>
<dbReference type="EMBL" id="MU864379">
    <property type="protein sequence ID" value="KAK4189094.1"/>
    <property type="molecule type" value="Genomic_DNA"/>
</dbReference>
<protein>
    <submittedName>
        <fullName evidence="3">50s ribosomal protein</fullName>
    </submittedName>
</protein>
<dbReference type="AlphaFoldDB" id="A0AAN6WVP4"/>
<gene>
    <name evidence="3" type="ORF">QBC35DRAFT_494212</name>
</gene>
<feature type="region of interest" description="Disordered" evidence="1">
    <location>
        <begin position="125"/>
        <end position="154"/>
    </location>
</feature>
<dbReference type="GO" id="GO:0005762">
    <property type="term" value="C:mitochondrial large ribosomal subunit"/>
    <property type="evidence" value="ECO:0007669"/>
    <property type="project" value="InterPro"/>
</dbReference>
<evidence type="ECO:0000313" key="4">
    <source>
        <dbReference type="Proteomes" id="UP001302126"/>
    </source>
</evidence>
<dbReference type="InterPro" id="IPR048874">
    <property type="entry name" value="Ribosomal_bL31m_N"/>
</dbReference>
<proteinExistence type="predicted"/>